<feature type="coiled-coil region" evidence="1">
    <location>
        <begin position="452"/>
        <end position="479"/>
    </location>
</feature>
<dbReference type="AlphaFoldDB" id="F4Q7A1"/>
<dbReference type="InterPro" id="IPR015404">
    <property type="entry name" value="Vps5_C"/>
</dbReference>
<reference evidence="4" key="1">
    <citation type="journal article" date="2011" name="Genome Res.">
        <title>Phylogeny-wide analysis of social amoeba genomes highlights ancient origins for complex intercellular communication.</title>
        <authorList>
            <person name="Heidel A.J."/>
            <person name="Lawal H.M."/>
            <person name="Felder M."/>
            <person name="Schilde C."/>
            <person name="Helps N.R."/>
            <person name="Tunggal B."/>
            <person name="Rivero F."/>
            <person name="John U."/>
            <person name="Schleicher M."/>
            <person name="Eichinger L."/>
            <person name="Platzer M."/>
            <person name="Noegel A.A."/>
            <person name="Schaap P."/>
            <person name="Gloeckner G."/>
        </authorList>
    </citation>
    <scope>NUCLEOTIDE SEQUENCE [LARGE SCALE GENOMIC DNA]</scope>
    <source>
        <strain evidence="4">SH3</strain>
    </source>
</reference>
<evidence type="ECO:0000313" key="4">
    <source>
        <dbReference type="Proteomes" id="UP000007797"/>
    </source>
</evidence>
<gene>
    <name evidence="3" type="primary">vps5</name>
    <name evidence="3" type="ORF">DFA_09313</name>
</gene>
<dbReference type="STRING" id="1054147.F4Q7A1"/>
<dbReference type="SMART" id="SM00312">
    <property type="entry name" value="PX"/>
    <property type="match status" value="1"/>
</dbReference>
<organism evidence="3 4">
    <name type="scientific">Cavenderia fasciculata</name>
    <name type="common">Slime mold</name>
    <name type="synonym">Dictyostelium fasciculatum</name>
    <dbReference type="NCBI Taxonomy" id="261658"/>
    <lineage>
        <taxon>Eukaryota</taxon>
        <taxon>Amoebozoa</taxon>
        <taxon>Evosea</taxon>
        <taxon>Eumycetozoa</taxon>
        <taxon>Dictyostelia</taxon>
        <taxon>Acytosteliales</taxon>
        <taxon>Cavenderiaceae</taxon>
        <taxon>Cavenderia</taxon>
    </lineage>
</organism>
<dbReference type="GO" id="GO:0032009">
    <property type="term" value="C:early phagosome"/>
    <property type="evidence" value="ECO:0007669"/>
    <property type="project" value="EnsemblProtists"/>
</dbReference>
<name>F4Q7A1_CACFS</name>
<keyword evidence="1" id="KW-0175">Coiled coil</keyword>
<accession>F4Q7A1</accession>
<dbReference type="GO" id="GO:0005768">
    <property type="term" value="C:endosome"/>
    <property type="evidence" value="ECO:0007669"/>
    <property type="project" value="TreeGrafter"/>
</dbReference>
<dbReference type="RefSeq" id="XP_004354667.1">
    <property type="nucleotide sequence ID" value="XM_004354615.1"/>
</dbReference>
<dbReference type="GO" id="GO:0032010">
    <property type="term" value="C:phagolysosome"/>
    <property type="evidence" value="ECO:0007669"/>
    <property type="project" value="EnsemblProtists"/>
</dbReference>
<dbReference type="Gene3D" id="1.20.1270.60">
    <property type="entry name" value="Arfaptin homology (AH) domain/BAR domain"/>
    <property type="match status" value="1"/>
</dbReference>
<dbReference type="PANTHER" id="PTHR10555">
    <property type="entry name" value="SORTING NEXIN"/>
    <property type="match status" value="1"/>
</dbReference>
<evidence type="ECO:0000313" key="3">
    <source>
        <dbReference type="EMBL" id="EGG16283.1"/>
    </source>
</evidence>
<dbReference type="OMA" id="LWETFLM"/>
<dbReference type="PROSITE" id="PS50195">
    <property type="entry name" value="PX"/>
    <property type="match status" value="1"/>
</dbReference>
<dbReference type="EMBL" id="GL883024">
    <property type="protein sequence ID" value="EGG16283.1"/>
    <property type="molecule type" value="Genomic_DNA"/>
</dbReference>
<dbReference type="GO" id="GO:0035091">
    <property type="term" value="F:phosphatidylinositol binding"/>
    <property type="evidence" value="ECO:0007669"/>
    <property type="project" value="InterPro"/>
</dbReference>
<dbReference type="InterPro" id="IPR001683">
    <property type="entry name" value="PX_dom"/>
</dbReference>
<feature type="domain" description="PX" evidence="2">
    <location>
        <begin position="140"/>
        <end position="259"/>
    </location>
</feature>
<sequence length="544" mass="61856">MTCLVSRLVASSFNTLKCPTMSNYNSNLLFNTQVSYEDTNGAFETVDTSTNPFTTPQPEAPVVIHKISSPSAYPSVPQEYSQTKVPVAQPSQPTPHNSLNNMDINRMSTSVQGMNLNNSGNGINNSNRVNSTTMSSVPRSVIEISVKDPEKMGDSMNSYVKYKVVSVHHMTDRPDFKKEDEKYRRYSDFLWLRNVLKDTRRGVIIPPLPEKAIINKFNKEFIEQRRRELEKFLNRIAESESLVHSSEFTVFLTGDDQAMLQAKNSRPVNDMESSQIVSPPPQQENKGFGKISSFFSNTVNSVTNMQHSVKEVDPWFDDKKNYIQQLDTNLKKLEECVSLVIKKRKELAFALSEFTTAGLTFSSGEIAQSQDIANSFQRMTQVQLGVSKGMEELSNNEKGYFEDGIDDYVRVISAVKELINDRLDALLAVQNAERTLDSKKEKFEKGRGTAKADQLNREVEDASRKLSEAKSEFDRITATSKVELQRFDAKRNYEMKRIINYVIRLNLDHYLKASDLWRQFLTEQHQNGDPNFETNKASWGSSTI</sequence>
<dbReference type="Pfam" id="PF09325">
    <property type="entry name" value="Vps5"/>
    <property type="match status" value="1"/>
</dbReference>
<evidence type="ECO:0000259" key="2">
    <source>
        <dbReference type="PROSITE" id="PS50195"/>
    </source>
</evidence>
<evidence type="ECO:0000256" key="1">
    <source>
        <dbReference type="SAM" id="Coils"/>
    </source>
</evidence>
<dbReference type="InterPro" id="IPR027267">
    <property type="entry name" value="AH/BAR_dom_sf"/>
</dbReference>
<dbReference type="Pfam" id="PF00787">
    <property type="entry name" value="PX"/>
    <property type="match status" value="1"/>
</dbReference>
<proteinExistence type="predicted"/>
<dbReference type="GeneID" id="14868355"/>
<dbReference type="PANTHER" id="PTHR10555:SF170">
    <property type="entry name" value="FI18122P1"/>
    <property type="match status" value="1"/>
</dbReference>
<dbReference type="Gene3D" id="3.30.1520.10">
    <property type="entry name" value="Phox-like domain"/>
    <property type="match status" value="1"/>
</dbReference>
<dbReference type="InterPro" id="IPR036871">
    <property type="entry name" value="PX_dom_sf"/>
</dbReference>
<dbReference type="OrthoDB" id="16650at2759"/>
<dbReference type="GO" id="GO:0140220">
    <property type="term" value="C:pathogen-containing vacuole"/>
    <property type="evidence" value="ECO:0007669"/>
    <property type="project" value="EnsemblProtists"/>
</dbReference>
<dbReference type="CDD" id="cd07596">
    <property type="entry name" value="BAR_SNX"/>
    <property type="match status" value="1"/>
</dbReference>
<keyword evidence="4" id="KW-1185">Reference proteome</keyword>
<dbReference type="SUPFAM" id="SSF103657">
    <property type="entry name" value="BAR/IMD domain-like"/>
    <property type="match status" value="1"/>
</dbReference>
<protein>
    <submittedName>
        <fullName evidence="3">Phox domain-containing protein</fullName>
    </submittedName>
</protein>
<dbReference type="SUPFAM" id="SSF64268">
    <property type="entry name" value="PX domain"/>
    <property type="match status" value="1"/>
</dbReference>
<dbReference type="KEGG" id="dfa:DFA_09313"/>
<dbReference type="Proteomes" id="UP000007797">
    <property type="component" value="Unassembled WGS sequence"/>
</dbReference>